<feature type="domain" description="NigD-like C-terminal" evidence="2">
    <location>
        <begin position="114"/>
        <end position="229"/>
    </location>
</feature>
<evidence type="ECO:0000256" key="1">
    <source>
        <dbReference type="SAM" id="SignalP"/>
    </source>
</evidence>
<proteinExistence type="predicted"/>
<evidence type="ECO:0000313" key="4">
    <source>
        <dbReference type="Proteomes" id="UP000029525"/>
    </source>
</evidence>
<gene>
    <name evidence="3" type="ORF">HMPREF0647_05910</name>
</gene>
<reference evidence="3 4" key="1">
    <citation type="submission" date="2014-07" db="EMBL/GenBank/DDBJ databases">
        <authorList>
            <person name="McCorrison J."/>
            <person name="Sanka R."/>
            <person name="Torralba M."/>
            <person name="Gillis M."/>
            <person name="Haft D.H."/>
            <person name="Methe B."/>
            <person name="Sutton G."/>
            <person name="Nelson K.E."/>
        </authorList>
    </citation>
    <scope>NUCLEOTIDE SEQUENCE [LARGE SCALE GENOMIC DNA]</scope>
    <source>
        <strain evidence="3 4">DNF00320</strain>
    </source>
</reference>
<dbReference type="InterPro" id="IPR035376">
    <property type="entry name" value="NigD_C"/>
</dbReference>
<dbReference type="OrthoDB" id="1016751at2"/>
<dbReference type="PROSITE" id="PS51257">
    <property type="entry name" value="PROKAR_LIPOPROTEIN"/>
    <property type="match status" value="1"/>
</dbReference>
<feature type="chain" id="PRO_5001923594" evidence="1">
    <location>
        <begin position="28"/>
        <end position="236"/>
    </location>
</feature>
<dbReference type="RefSeq" id="WP_036867032.1">
    <property type="nucleotide sequence ID" value="NZ_JRNQ01000032.1"/>
</dbReference>
<keyword evidence="1" id="KW-0732">Signal</keyword>
<comment type="caution">
    <text evidence="3">The sequence shown here is derived from an EMBL/GenBank/DDBJ whole genome shotgun (WGS) entry which is preliminary data.</text>
</comment>
<evidence type="ECO:0000313" key="3">
    <source>
        <dbReference type="EMBL" id="KGF44666.1"/>
    </source>
</evidence>
<dbReference type="EMBL" id="JRNQ01000032">
    <property type="protein sequence ID" value="KGF44666.1"/>
    <property type="molecule type" value="Genomic_DNA"/>
</dbReference>
<name>A0A096ADN4_9BACT</name>
<dbReference type="Proteomes" id="UP000029525">
    <property type="component" value="Unassembled WGS sequence"/>
</dbReference>
<sequence>MKVNKFFLFALIAIATSLMFISCDDTADGYGDNYVVNAVVTIKPINNGEGFNIWVSDKVQGQATNLVKSPYGNKEVRALANIRDEGKAANGMQKIYVNWLDSIRTKQTVSSVGEKEDIKKYGDDPLEIVKDFTTVVEDGYLTLRFQTVWGNLNAKHELNLITGVSKDDPYKLVLRHNAKGDVTGRRGDGIIAFRLREIDKIAKEKGKKEVPLQLYWKSFNGEKHITFTYHTRDDKS</sequence>
<evidence type="ECO:0000259" key="2">
    <source>
        <dbReference type="Pfam" id="PF17415"/>
    </source>
</evidence>
<dbReference type="AlphaFoldDB" id="A0A096ADN4"/>
<organism evidence="3 4">
    <name type="scientific">Prevotella bivia DNF00320</name>
    <dbReference type="NCBI Taxonomy" id="1401068"/>
    <lineage>
        <taxon>Bacteria</taxon>
        <taxon>Pseudomonadati</taxon>
        <taxon>Bacteroidota</taxon>
        <taxon>Bacteroidia</taxon>
        <taxon>Bacteroidales</taxon>
        <taxon>Prevotellaceae</taxon>
        <taxon>Prevotella</taxon>
    </lineage>
</organism>
<dbReference type="Gene3D" id="2.60.40.2370">
    <property type="entry name" value="NigD-like, C-terminal beta sandwich domain"/>
    <property type="match status" value="1"/>
</dbReference>
<protein>
    <submittedName>
        <fullName evidence="3">NigD-like protein</fullName>
    </submittedName>
</protein>
<dbReference type="InterPro" id="IPR038143">
    <property type="entry name" value="NigD-like_C_dom_sf"/>
</dbReference>
<feature type="signal peptide" evidence="1">
    <location>
        <begin position="1"/>
        <end position="27"/>
    </location>
</feature>
<dbReference type="Pfam" id="PF17415">
    <property type="entry name" value="NigD_C"/>
    <property type="match status" value="1"/>
</dbReference>
<accession>A0A096ADN4</accession>